<dbReference type="InterPro" id="IPR006145">
    <property type="entry name" value="PsdUridine_synth_RsuA/RluA"/>
</dbReference>
<dbReference type="HOGENOM" id="CLU_016902_1_0_14"/>
<keyword evidence="7" id="KW-1185">Reference proteome</keyword>
<dbReference type="GO" id="GO:0140098">
    <property type="term" value="F:catalytic activity, acting on RNA"/>
    <property type="evidence" value="ECO:0007669"/>
    <property type="project" value="UniProtKB-ARBA"/>
</dbReference>
<proteinExistence type="predicted"/>
<dbReference type="GO" id="GO:0009982">
    <property type="term" value="F:pseudouridine synthase activity"/>
    <property type="evidence" value="ECO:0007669"/>
    <property type="project" value="InterPro"/>
</dbReference>
<dbReference type="PROSITE" id="PS50889">
    <property type="entry name" value="S4"/>
    <property type="match status" value="1"/>
</dbReference>
<dbReference type="SUPFAM" id="SSF55120">
    <property type="entry name" value="Pseudouridine synthase"/>
    <property type="match status" value="1"/>
</dbReference>
<dbReference type="Gene3D" id="3.30.2350.10">
    <property type="entry name" value="Pseudouridine synthase"/>
    <property type="match status" value="1"/>
</dbReference>
<comment type="catalytic activity">
    <reaction evidence="1">
        <text>a uridine in RNA = a pseudouridine in RNA</text>
        <dbReference type="Rhea" id="RHEA:48348"/>
        <dbReference type="Rhea" id="RHEA-COMP:12068"/>
        <dbReference type="Rhea" id="RHEA-COMP:12069"/>
        <dbReference type="ChEBI" id="CHEBI:65314"/>
        <dbReference type="ChEBI" id="CHEBI:65315"/>
    </reaction>
</comment>
<keyword evidence="4" id="KW-0694">RNA-binding</keyword>
<dbReference type="STRING" id="1276246.SCULI_v1c01250"/>
<evidence type="ECO:0000259" key="5">
    <source>
        <dbReference type="Pfam" id="PF00849"/>
    </source>
</evidence>
<dbReference type="PATRIC" id="fig|1276246.3.peg.124"/>
<organism evidence="6 7">
    <name type="scientific">Spiroplasma culicicola AES-1</name>
    <dbReference type="NCBI Taxonomy" id="1276246"/>
    <lineage>
        <taxon>Bacteria</taxon>
        <taxon>Bacillati</taxon>
        <taxon>Mycoplasmatota</taxon>
        <taxon>Mollicutes</taxon>
        <taxon>Entomoplasmatales</taxon>
        <taxon>Spiroplasmataceae</taxon>
        <taxon>Spiroplasma</taxon>
    </lineage>
</organism>
<dbReference type="GO" id="GO:0000455">
    <property type="term" value="P:enzyme-directed rRNA pseudouridine synthesis"/>
    <property type="evidence" value="ECO:0007669"/>
    <property type="project" value="TreeGrafter"/>
</dbReference>
<evidence type="ECO:0000256" key="4">
    <source>
        <dbReference type="PROSITE-ProRule" id="PRU00182"/>
    </source>
</evidence>
<gene>
    <name evidence="6" type="primary">rluC</name>
    <name evidence="6" type="ORF">SCULI_v1c01250</name>
</gene>
<evidence type="ECO:0000313" key="6">
    <source>
        <dbReference type="EMBL" id="AHI52466.1"/>
    </source>
</evidence>
<feature type="domain" description="Pseudouridine synthase RsuA/RluA-like" evidence="5">
    <location>
        <begin position="90"/>
        <end position="245"/>
    </location>
</feature>
<accession>W6A688</accession>
<dbReference type="EMBL" id="CP006681">
    <property type="protein sequence ID" value="AHI52466.1"/>
    <property type="molecule type" value="Genomic_DNA"/>
</dbReference>
<dbReference type="eggNOG" id="COG0564">
    <property type="taxonomic scope" value="Bacteria"/>
</dbReference>
<evidence type="ECO:0000256" key="3">
    <source>
        <dbReference type="ARBA" id="ARBA00033164"/>
    </source>
</evidence>
<dbReference type="InterPro" id="IPR050188">
    <property type="entry name" value="RluA_PseudoU_synthase"/>
</dbReference>
<reference evidence="6 7" key="1">
    <citation type="journal article" date="2014" name="Genome Biol. Evol.">
        <title>Molecular evolution of the substrate utilization strategies and putative virulence factors in mosquito-associated Spiroplasma species.</title>
        <authorList>
            <person name="Chang T.H."/>
            <person name="Lo W.S."/>
            <person name="Ku C."/>
            <person name="Chen L.L."/>
            <person name="Kuo C.H."/>
        </authorList>
    </citation>
    <scope>NUCLEOTIDE SEQUENCE [LARGE SCALE GENOMIC DNA]</scope>
    <source>
        <strain evidence="6">AES-1</strain>
    </source>
</reference>
<dbReference type="CDD" id="cd02869">
    <property type="entry name" value="PseudoU_synth_RluA_like"/>
    <property type="match status" value="1"/>
</dbReference>
<protein>
    <recommendedName>
        <fullName evidence="2">RNA pseudouridylate synthase</fullName>
    </recommendedName>
    <alternativeName>
        <fullName evidence="3">RNA-uridine isomerase</fullName>
    </alternativeName>
</protein>
<dbReference type="Pfam" id="PF00849">
    <property type="entry name" value="PseudoU_synth_2"/>
    <property type="match status" value="1"/>
</dbReference>
<evidence type="ECO:0000313" key="7">
    <source>
        <dbReference type="Proteomes" id="UP000019267"/>
    </source>
</evidence>
<name>W6A688_9MOLU</name>
<dbReference type="OrthoDB" id="9807829at2"/>
<dbReference type="PANTHER" id="PTHR21600:SF92">
    <property type="entry name" value="RIBOSOMAL LARGE SUBUNIT PSEUDOURIDINE SYNTHASE C"/>
    <property type="match status" value="1"/>
</dbReference>
<sequence length="297" mass="34849">MTILKVNKNDENQTVFNFIKKNFKTTNLSIIYKWFRTNKIKINDKRIKDQKIILKFGDEIKVYDSASAVKRQNNHIVDYSLLKVVYEDDNILIADKPSGLEIHSPINENLDEMVRSYLIEKKEYNIENENSFVISHVHRIDKLTRGLVIYAKNKMSLDILLTSIQEKDEISKFYLAKLVNNDLPEGLVNGWIRYDSEKQVAVFREIQKNSYKESNQINQIVDEQNNIYSIQLLSGRKHQIRSICSFYKAPIVGDFRYGAPRNGSKQIELIAYKLIFNNLQGQLSYLNNQEFISNYKF</sequence>
<dbReference type="InterPro" id="IPR020103">
    <property type="entry name" value="PsdUridine_synth_cat_dom_sf"/>
</dbReference>
<dbReference type="PANTHER" id="PTHR21600">
    <property type="entry name" value="MITOCHONDRIAL RNA PSEUDOURIDINE SYNTHASE"/>
    <property type="match status" value="1"/>
</dbReference>
<dbReference type="AlphaFoldDB" id="W6A688"/>
<dbReference type="RefSeq" id="WP_025362711.1">
    <property type="nucleotide sequence ID" value="NZ_CP006681.1"/>
</dbReference>
<dbReference type="KEGG" id="scq:SCULI_v1c01250"/>
<dbReference type="GO" id="GO:0003723">
    <property type="term" value="F:RNA binding"/>
    <property type="evidence" value="ECO:0007669"/>
    <property type="project" value="UniProtKB-KW"/>
</dbReference>
<evidence type="ECO:0000256" key="1">
    <source>
        <dbReference type="ARBA" id="ARBA00000073"/>
    </source>
</evidence>
<dbReference type="Proteomes" id="UP000019267">
    <property type="component" value="Chromosome"/>
</dbReference>
<evidence type="ECO:0000256" key="2">
    <source>
        <dbReference type="ARBA" id="ARBA00031870"/>
    </source>
</evidence>